<evidence type="ECO:0000256" key="5">
    <source>
        <dbReference type="ARBA" id="ARBA00023136"/>
    </source>
</evidence>
<evidence type="ECO:0000256" key="6">
    <source>
        <dbReference type="SAM" id="Phobius"/>
    </source>
</evidence>
<dbReference type="Pfam" id="PF03626">
    <property type="entry name" value="COX4_pro"/>
    <property type="match status" value="1"/>
</dbReference>
<dbReference type="RefSeq" id="WP_183940614.1">
    <property type="nucleotide sequence ID" value="NZ_JACHBI010000018.1"/>
</dbReference>
<keyword evidence="3 6" id="KW-0812">Transmembrane</keyword>
<dbReference type="InterPro" id="IPR005171">
    <property type="entry name" value="Cyt_c_oxidase_su4_prok"/>
</dbReference>
<feature type="transmembrane region" description="Helical" evidence="6">
    <location>
        <begin position="38"/>
        <end position="60"/>
    </location>
</feature>
<keyword evidence="8" id="KW-1185">Reference proteome</keyword>
<dbReference type="EMBL" id="JACHBI010000018">
    <property type="protein sequence ID" value="MBB5577315.1"/>
    <property type="molecule type" value="Genomic_DNA"/>
</dbReference>
<evidence type="ECO:0000313" key="7">
    <source>
        <dbReference type="EMBL" id="MBB5577315.1"/>
    </source>
</evidence>
<keyword evidence="2" id="KW-1003">Cell membrane</keyword>
<gene>
    <name evidence="7" type="ORF">GGD50_005967</name>
</gene>
<evidence type="ECO:0000256" key="4">
    <source>
        <dbReference type="ARBA" id="ARBA00022989"/>
    </source>
</evidence>
<protein>
    <submittedName>
        <fullName evidence="7">Nitric oxide reductase NorF protein</fullName>
    </submittedName>
</protein>
<keyword evidence="4 6" id="KW-1133">Transmembrane helix</keyword>
<evidence type="ECO:0000256" key="2">
    <source>
        <dbReference type="ARBA" id="ARBA00022475"/>
    </source>
</evidence>
<comment type="subcellular location">
    <subcellularLocation>
        <location evidence="1">Cell membrane</location>
        <topology evidence="1">Multi-pass membrane protein</topology>
    </subcellularLocation>
</comment>
<evidence type="ECO:0000256" key="3">
    <source>
        <dbReference type="ARBA" id="ARBA00022692"/>
    </source>
</evidence>
<reference evidence="7 8" key="1">
    <citation type="submission" date="2020-08" db="EMBL/GenBank/DDBJ databases">
        <title>Genomic Encyclopedia of Type Strains, Phase IV (KMG-V): Genome sequencing to study the core and pangenomes of soil and plant-associated prokaryotes.</title>
        <authorList>
            <person name="Whitman W."/>
        </authorList>
    </citation>
    <scope>NUCLEOTIDE SEQUENCE [LARGE SCALE GENOMIC DNA]</scope>
    <source>
        <strain evidence="7 8">SEMIA 4064</strain>
    </source>
</reference>
<evidence type="ECO:0000313" key="8">
    <source>
        <dbReference type="Proteomes" id="UP000549882"/>
    </source>
</evidence>
<comment type="caution">
    <text evidence="7">The sequence shown here is derived from an EMBL/GenBank/DDBJ whole genome shotgun (WGS) entry which is preliminary data.</text>
</comment>
<feature type="transmembrane region" description="Helical" evidence="6">
    <location>
        <begin position="12"/>
        <end position="32"/>
    </location>
</feature>
<name>A0A7W8XXB9_9HYPH</name>
<dbReference type="Proteomes" id="UP000549882">
    <property type="component" value="Unassembled WGS sequence"/>
</dbReference>
<keyword evidence="5 6" id="KW-0472">Membrane</keyword>
<dbReference type="AlphaFoldDB" id="A0A7W8XXB9"/>
<sequence>MKFHRDETALTQTFALLVLLTAGVLASSWYLTGAMPKYLLPALIASMIVAKVRLVVLDFLDLRRSRSPIGPALIAWAAAILLLALARPLVLAVWQ</sequence>
<feature type="transmembrane region" description="Helical" evidence="6">
    <location>
        <begin position="72"/>
        <end position="94"/>
    </location>
</feature>
<organism evidence="7 8">
    <name type="scientific">Rhizobium paranaense</name>
    <dbReference type="NCBI Taxonomy" id="1650438"/>
    <lineage>
        <taxon>Bacteria</taxon>
        <taxon>Pseudomonadati</taxon>
        <taxon>Pseudomonadota</taxon>
        <taxon>Alphaproteobacteria</taxon>
        <taxon>Hyphomicrobiales</taxon>
        <taxon>Rhizobiaceae</taxon>
        <taxon>Rhizobium/Agrobacterium group</taxon>
        <taxon>Rhizobium</taxon>
    </lineage>
</organism>
<accession>A0A7W8XXB9</accession>
<dbReference type="GO" id="GO:0005886">
    <property type="term" value="C:plasma membrane"/>
    <property type="evidence" value="ECO:0007669"/>
    <property type="project" value="UniProtKB-SubCell"/>
</dbReference>
<proteinExistence type="predicted"/>
<evidence type="ECO:0000256" key="1">
    <source>
        <dbReference type="ARBA" id="ARBA00004651"/>
    </source>
</evidence>